<feature type="chain" id="PRO_5015502261" description="ribonuclease T2" evidence="4">
    <location>
        <begin position="20"/>
        <end position="272"/>
    </location>
</feature>
<dbReference type="InterPro" id="IPR036430">
    <property type="entry name" value="RNase_T2-like_sf"/>
</dbReference>
<gene>
    <name evidence="5" type="ORF">BB561_000270</name>
</gene>
<dbReference type="AlphaFoldDB" id="A0A2T9YZW3"/>
<dbReference type="GO" id="GO:0033897">
    <property type="term" value="F:ribonuclease T2 activity"/>
    <property type="evidence" value="ECO:0007669"/>
    <property type="project" value="UniProtKB-EC"/>
</dbReference>
<evidence type="ECO:0000256" key="2">
    <source>
        <dbReference type="ARBA" id="ARBA00012571"/>
    </source>
</evidence>
<name>A0A2T9YZW3_9FUNG</name>
<evidence type="ECO:0000256" key="4">
    <source>
        <dbReference type="SAM" id="SignalP"/>
    </source>
</evidence>
<keyword evidence="6" id="KW-1185">Reference proteome</keyword>
<dbReference type="SUPFAM" id="SSF55895">
    <property type="entry name" value="Ribonuclease Rh-like"/>
    <property type="match status" value="1"/>
</dbReference>
<dbReference type="PANTHER" id="PTHR11240">
    <property type="entry name" value="RIBONUCLEASE T2"/>
    <property type="match status" value="1"/>
</dbReference>
<sequence>MLIVNYAAAVSALIGMCSGLSVRDYATPNKCLTNGKRCPLEAFSCSSPGVDSCCTPKYGMMVMAYSWSHQIGPSDKFTIHGLWPNYCNGTYLPNAGCDATRVYPAVGDMVKKVSKETYDFMDKYWLANNGDNDSFWTHEWNKHGTCLNTIDPNCYTVKSYSPEKNVVDYFDKAIALYQKYDFTTILAKHNIVATANTTDSSITKKYTKKQVTDAIKAETGFESVVYCSKGTLSEIWMYFYMRNNDEYVYTPFTKGEDKCDNFTFIKKYSQPY</sequence>
<evidence type="ECO:0000256" key="1">
    <source>
        <dbReference type="ARBA" id="ARBA00007469"/>
    </source>
</evidence>
<feature type="signal peptide" evidence="4">
    <location>
        <begin position="1"/>
        <end position="19"/>
    </location>
</feature>
<dbReference type="InterPro" id="IPR033130">
    <property type="entry name" value="RNase_T2_His_AS_2"/>
</dbReference>
<dbReference type="Pfam" id="PF00445">
    <property type="entry name" value="Ribonuclease_T2"/>
    <property type="match status" value="1"/>
</dbReference>
<evidence type="ECO:0000313" key="6">
    <source>
        <dbReference type="Proteomes" id="UP000245383"/>
    </source>
</evidence>
<dbReference type="GO" id="GO:0003723">
    <property type="term" value="F:RNA binding"/>
    <property type="evidence" value="ECO:0007669"/>
    <property type="project" value="InterPro"/>
</dbReference>
<dbReference type="EMBL" id="MBFR01000006">
    <property type="protein sequence ID" value="PVU97880.1"/>
    <property type="molecule type" value="Genomic_DNA"/>
</dbReference>
<dbReference type="PROSITE" id="PS00530">
    <property type="entry name" value="RNASE_T2_1"/>
    <property type="match status" value="1"/>
</dbReference>
<protein>
    <recommendedName>
        <fullName evidence="2">ribonuclease T2</fullName>
        <ecNumber evidence="2">4.6.1.19</ecNumber>
    </recommendedName>
</protein>
<comment type="caution">
    <text evidence="5">The sequence shown here is derived from an EMBL/GenBank/DDBJ whole genome shotgun (WGS) entry which is preliminary data.</text>
</comment>
<dbReference type="InterPro" id="IPR001568">
    <property type="entry name" value="RNase_T2-like"/>
</dbReference>
<reference evidence="5 6" key="1">
    <citation type="journal article" date="2018" name="MBio">
        <title>Comparative Genomics Reveals the Core Gene Toolbox for the Fungus-Insect Symbiosis.</title>
        <authorList>
            <person name="Wang Y."/>
            <person name="Stata M."/>
            <person name="Wang W."/>
            <person name="Stajich J.E."/>
            <person name="White M.M."/>
            <person name="Moncalvo J.M."/>
        </authorList>
    </citation>
    <scope>NUCLEOTIDE SEQUENCE [LARGE SCALE GENOMIC DNA]</scope>
    <source>
        <strain evidence="5 6">SWE-8-4</strain>
    </source>
</reference>
<keyword evidence="4" id="KW-0732">Signal</keyword>
<dbReference type="Gene3D" id="3.90.730.10">
    <property type="entry name" value="Ribonuclease T2-like"/>
    <property type="match status" value="1"/>
</dbReference>
<dbReference type="PANTHER" id="PTHR11240:SF22">
    <property type="entry name" value="RIBONUCLEASE T2"/>
    <property type="match status" value="1"/>
</dbReference>
<organism evidence="5 6">
    <name type="scientific">Smittium simulii</name>
    <dbReference type="NCBI Taxonomy" id="133385"/>
    <lineage>
        <taxon>Eukaryota</taxon>
        <taxon>Fungi</taxon>
        <taxon>Fungi incertae sedis</taxon>
        <taxon>Zoopagomycota</taxon>
        <taxon>Kickxellomycotina</taxon>
        <taxon>Harpellomycetes</taxon>
        <taxon>Harpellales</taxon>
        <taxon>Legeriomycetaceae</taxon>
        <taxon>Smittium</taxon>
    </lineage>
</organism>
<evidence type="ECO:0000256" key="3">
    <source>
        <dbReference type="RuleBase" id="RU004328"/>
    </source>
</evidence>
<dbReference type="Proteomes" id="UP000245383">
    <property type="component" value="Unassembled WGS sequence"/>
</dbReference>
<dbReference type="OrthoDB" id="435754at2759"/>
<evidence type="ECO:0000313" key="5">
    <source>
        <dbReference type="EMBL" id="PVU97880.1"/>
    </source>
</evidence>
<comment type="similarity">
    <text evidence="1 3">Belongs to the RNase T2 family.</text>
</comment>
<accession>A0A2T9YZW3</accession>
<dbReference type="EC" id="4.6.1.19" evidence="2"/>
<dbReference type="InterPro" id="IPR018188">
    <property type="entry name" value="RNase_T2_His_AS_1"/>
</dbReference>
<proteinExistence type="inferred from homology"/>
<dbReference type="PROSITE" id="PS00531">
    <property type="entry name" value="RNASE_T2_2"/>
    <property type="match status" value="1"/>
</dbReference>
<dbReference type="GO" id="GO:0005576">
    <property type="term" value="C:extracellular region"/>
    <property type="evidence" value="ECO:0007669"/>
    <property type="project" value="TreeGrafter"/>
</dbReference>
<dbReference type="GO" id="GO:0006401">
    <property type="term" value="P:RNA catabolic process"/>
    <property type="evidence" value="ECO:0007669"/>
    <property type="project" value="TreeGrafter"/>
</dbReference>